<dbReference type="EMBL" id="MUHB01000030">
    <property type="protein sequence ID" value="OXA99213.1"/>
    <property type="molecule type" value="Genomic_DNA"/>
</dbReference>
<reference evidence="1 2" key="1">
    <citation type="submission" date="2016-11" db="EMBL/GenBank/DDBJ databases">
        <title>Whole genomes of Flavobacteriaceae.</title>
        <authorList>
            <person name="Stine C."/>
            <person name="Li C."/>
            <person name="Tadesse D."/>
        </authorList>
    </citation>
    <scope>NUCLEOTIDE SEQUENCE [LARGE SCALE GENOMIC DNA]</scope>
    <source>
        <strain evidence="1 2">ATCC 19366</strain>
    </source>
</reference>
<name>A0AB36NU99_9FLAO</name>
<evidence type="ECO:0000313" key="2">
    <source>
        <dbReference type="Proteomes" id="UP000198431"/>
    </source>
</evidence>
<protein>
    <submittedName>
        <fullName evidence="1">Uncharacterized protein</fullName>
    </submittedName>
</protein>
<accession>A0AB36NU99</accession>
<sequence>MFAQMGISTRTPKATLDITAIKPTGTATEPDGLLVPRVDRERAQSMVGVKTSTLIYVTDISTGTQADTARFIDGNGFYTYDEILAAWVKLNPAAPPTPVVPEPVATSYVLMHDTENPGQIPGYGWNEPLNSQKPSIYKDFTIPVGALTKNSGSIEFSFRVYRSQGAGVWGTRIMLSEDGGKTWPDYFNWGGSVGDIIVSGRIFFNDGKLTVLTTTGSSWSTGTVSNATKAVTFRLTANTTDLITRMTVDYARFILVK</sequence>
<comment type="caution">
    <text evidence="1">The sequence shown here is derived from an EMBL/GenBank/DDBJ whole genome shotgun (WGS) entry which is preliminary data.</text>
</comment>
<dbReference type="AlphaFoldDB" id="A0AB36NU99"/>
<gene>
    <name evidence="1" type="ORF">B0A72_22505</name>
</gene>
<dbReference type="Proteomes" id="UP000198431">
    <property type="component" value="Unassembled WGS sequence"/>
</dbReference>
<proteinExistence type="predicted"/>
<organism evidence="1 2">
    <name type="scientific">Flavobacterium pectinovorum</name>
    <dbReference type="NCBI Taxonomy" id="29533"/>
    <lineage>
        <taxon>Bacteria</taxon>
        <taxon>Pseudomonadati</taxon>
        <taxon>Bacteroidota</taxon>
        <taxon>Flavobacteriia</taxon>
        <taxon>Flavobacteriales</taxon>
        <taxon>Flavobacteriaceae</taxon>
        <taxon>Flavobacterium</taxon>
    </lineage>
</organism>
<evidence type="ECO:0000313" key="1">
    <source>
        <dbReference type="EMBL" id="OXA99213.1"/>
    </source>
</evidence>